<sequence>MASNSPSVRPTLRCLVDLGVALPDIGKRLDEIDEPVIAVAQSIPERRDAGGAERVLALTDRVWFKVKTSDRRGTVTELRGDDLPEWVLPLRGSWWIGAAGRRQGDSAQRDFYAVLEKECTTGKTVSSLHLLPGDRDWKRFTLEQAYAWRIDMKRLVIRLVAASLKSGRAMTAEFRTHRITALVRAENGHEGYLAIVAEGVPDPEMFALLLDCVPGVASDDWQPEPSKVAGMEPGSGQVIWSTLFAPEVARQVLELAEDD</sequence>
<dbReference type="EMBL" id="FOQG01000003">
    <property type="protein sequence ID" value="SFH94056.1"/>
    <property type="molecule type" value="Genomic_DNA"/>
</dbReference>
<dbReference type="Proteomes" id="UP000198649">
    <property type="component" value="Unassembled WGS sequence"/>
</dbReference>
<gene>
    <name evidence="1" type="ORF">SAMN05216561_103220</name>
</gene>
<dbReference type="OrthoDB" id="3830861at2"/>
<name>A0A1I3E4Y8_9ACTN</name>
<evidence type="ECO:0000313" key="1">
    <source>
        <dbReference type="EMBL" id="SFH94056.1"/>
    </source>
</evidence>
<proteinExistence type="predicted"/>
<reference evidence="1 2" key="1">
    <citation type="submission" date="2016-10" db="EMBL/GenBank/DDBJ databases">
        <authorList>
            <person name="de Groot N.N."/>
        </authorList>
    </citation>
    <scope>NUCLEOTIDE SEQUENCE [LARGE SCALE GENOMIC DNA]</scope>
    <source>
        <strain evidence="1 2">CGMCC 1.11156</strain>
    </source>
</reference>
<protein>
    <submittedName>
        <fullName evidence="1">Uncharacterized protein</fullName>
    </submittedName>
</protein>
<accession>A0A1I3E4Y8</accession>
<dbReference type="RefSeq" id="WP_091111049.1">
    <property type="nucleotide sequence ID" value="NZ_BKAF01000007.1"/>
</dbReference>
<keyword evidence="2" id="KW-1185">Reference proteome</keyword>
<evidence type="ECO:0000313" key="2">
    <source>
        <dbReference type="Proteomes" id="UP000198649"/>
    </source>
</evidence>
<organism evidence="1 2">
    <name type="scientific">Nocardioides psychrotolerans</name>
    <dbReference type="NCBI Taxonomy" id="1005945"/>
    <lineage>
        <taxon>Bacteria</taxon>
        <taxon>Bacillati</taxon>
        <taxon>Actinomycetota</taxon>
        <taxon>Actinomycetes</taxon>
        <taxon>Propionibacteriales</taxon>
        <taxon>Nocardioidaceae</taxon>
        <taxon>Nocardioides</taxon>
    </lineage>
</organism>
<dbReference type="AlphaFoldDB" id="A0A1I3E4Y8"/>